<dbReference type="PANTHER" id="PTHR43298">
    <property type="entry name" value="MULTIDRUG RESISTANCE PROTEIN NORM-RELATED"/>
    <property type="match status" value="1"/>
</dbReference>
<dbReference type="InterPro" id="IPR048279">
    <property type="entry name" value="MdtK-like"/>
</dbReference>
<dbReference type="GO" id="GO:0006811">
    <property type="term" value="P:monoatomic ion transport"/>
    <property type="evidence" value="ECO:0007669"/>
    <property type="project" value="UniProtKB-KW"/>
</dbReference>
<feature type="transmembrane region" description="Helical" evidence="13">
    <location>
        <begin position="94"/>
        <end position="119"/>
    </location>
</feature>
<dbReference type="InterPro" id="IPR002528">
    <property type="entry name" value="MATE_fam"/>
</dbReference>
<feature type="transmembrane region" description="Helical" evidence="13">
    <location>
        <begin position="52"/>
        <end position="74"/>
    </location>
</feature>
<evidence type="ECO:0000256" key="5">
    <source>
        <dbReference type="ARBA" id="ARBA00022448"/>
    </source>
</evidence>
<feature type="transmembrane region" description="Helical" evidence="13">
    <location>
        <begin position="276"/>
        <end position="295"/>
    </location>
</feature>
<keyword evidence="5" id="KW-0813">Transport</keyword>
<dbReference type="Pfam" id="PF01554">
    <property type="entry name" value="MatE"/>
    <property type="match status" value="2"/>
</dbReference>
<dbReference type="Proteomes" id="UP000422764">
    <property type="component" value="Chromosome"/>
</dbReference>
<gene>
    <name evidence="14" type="ORF">GOM49_12400</name>
</gene>
<keyword evidence="6" id="KW-0050">Antiport</keyword>
<accession>A0A6I6F622</accession>
<dbReference type="PANTHER" id="PTHR43298:SF2">
    <property type="entry name" value="FMN_FAD EXPORTER YEEO-RELATED"/>
    <property type="match status" value="1"/>
</dbReference>
<dbReference type="GO" id="GO:0015297">
    <property type="term" value="F:antiporter activity"/>
    <property type="evidence" value="ECO:0007669"/>
    <property type="project" value="UniProtKB-KW"/>
</dbReference>
<feature type="transmembrane region" description="Helical" evidence="13">
    <location>
        <begin position="188"/>
        <end position="210"/>
    </location>
</feature>
<evidence type="ECO:0000256" key="11">
    <source>
        <dbReference type="ARBA" id="ARBA00023136"/>
    </source>
</evidence>
<dbReference type="AlphaFoldDB" id="A0A6I6F622"/>
<evidence type="ECO:0000256" key="1">
    <source>
        <dbReference type="ARBA" id="ARBA00003408"/>
    </source>
</evidence>
<comment type="subcellular location">
    <subcellularLocation>
        <location evidence="2">Cell membrane</location>
        <topology evidence="2">Multi-pass membrane protein</topology>
    </subcellularLocation>
</comment>
<proteinExistence type="inferred from homology"/>
<dbReference type="NCBIfam" id="TIGR00797">
    <property type="entry name" value="matE"/>
    <property type="match status" value="1"/>
</dbReference>
<evidence type="ECO:0000256" key="13">
    <source>
        <dbReference type="SAM" id="Phobius"/>
    </source>
</evidence>
<dbReference type="GO" id="GO:0005886">
    <property type="term" value="C:plasma membrane"/>
    <property type="evidence" value="ECO:0007669"/>
    <property type="project" value="UniProtKB-SubCell"/>
</dbReference>
<dbReference type="PIRSF" id="PIRSF006603">
    <property type="entry name" value="DinF"/>
    <property type="match status" value="1"/>
</dbReference>
<keyword evidence="8 13" id="KW-0812">Transmembrane</keyword>
<evidence type="ECO:0000313" key="15">
    <source>
        <dbReference type="Proteomes" id="UP000422764"/>
    </source>
</evidence>
<feature type="transmembrane region" description="Helical" evidence="13">
    <location>
        <begin position="231"/>
        <end position="256"/>
    </location>
</feature>
<protein>
    <recommendedName>
        <fullName evidence="4">Probable multidrug resistance protein NorM</fullName>
    </recommendedName>
    <alternativeName>
        <fullName evidence="12">Multidrug-efflux transporter</fullName>
    </alternativeName>
</protein>
<evidence type="ECO:0000256" key="9">
    <source>
        <dbReference type="ARBA" id="ARBA00022989"/>
    </source>
</evidence>
<comment type="similarity">
    <text evidence="3">Belongs to the multi antimicrobial extrusion (MATE) (TC 2.A.66.1) family.</text>
</comment>
<keyword evidence="15" id="KW-1185">Reference proteome</keyword>
<keyword evidence="11 13" id="KW-0472">Membrane</keyword>
<dbReference type="InterPro" id="IPR050222">
    <property type="entry name" value="MATE_MdtK"/>
</dbReference>
<feature type="transmembrane region" description="Helical" evidence="13">
    <location>
        <begin position="316"/>
        <end position="337"/>
    </location>
</feature>
<feature type="transmembrane region" description="Helical" evidence="13">
    <location>
        <begin position="12"/>
        <end position="32"/>
    </location>
</feature>
<evidence type="ECO:0000256" key="7">
    <source>
        <dbReference type="ARBA" id="ARBA00022475"/>
    </source>
</evidence>
<evidence type="ECO:0000256" key="12">
    <source>
        <dbReference type="ARBA" id="ARBA00031636"/>
    </source>
</evidence>
<feature type="transmembrane region" description="Helical" evidence="13">
    <location>
        <begin position="411"/>
        <end position="432"/>
    </location>
</feature>
<evidence type="ECO:0000256" key="4">
    <source>
        <dbReference type="ARBA" id="ARBA00020268"/>
    </source>
</evidence>
<evidence type="ECO:0000256" key="2">
    <source>
        <dbReference type="ARBA" id="ARBA00004651"/>
    </source>
</evidence>
<feature type="transmembrane region" description="Helical" evidence="13">
    <location>
        <begin position="131"/>
        <end position="149"/>
    </location>
</feature>
<evidence type="ECO:0000256" key="6">
    <source>
        <dbReference type="ARBA" id="ARBA00022449"/>
    </source>
</evidence>
<evidence type="ECO:0000313" key="14">
    <source>
        <dbReference type="EMBL" id="QGU95788.1"/>
    </source>
</evidence>
<feature type="transmembrane region" description="Helical" evidence="13">
    <location>
        <begin position="161"/>
        <end position="182"/>
    </location>
</feature>
<dbReference type="GO" id="GO:0042910">
    <property type="term" value="F:xenobiotic transmembrane transporter activity"/>
    <property type="evidence" value="ECO:0007669"/>
    <property type="project" value="InterPro"/>
</dbReference>
<keyword evidence="7" id="KW-1003">Cell membrane</keyword>
<evidence type="ECO:0000256" key="8">
    <source>
        <dbReference type="ARBA" id="ARBA00022692"/>
    </source>
</evidence>
<organism evidence="14 15">
    <name type="scientific">Clostridium bovifaecis</name>
    <dbReference type="NCBI Taxonomy" id="2184719"/>
    <lineage>
        <taxon>Bacteria</taxon>
        <taxon>Bacillati</taxon>
        <taxon>Bacillota</taxon>
        <taxon>Clostridia</taxon>
        <taxon>Eubacteriales</taxon>
        <taxon>Clostridiaceae</taxon>
        <taxon>Clostridium</taxon>
    </lineage>
</organism>
<dbReference type="EMBL" id="CP046522">
    <property type="protein sequence ID" value="QGU95788.1"/>
    <property type="molecule type" value="Genomic_DNA"/>
</dbReference>
<keyword evidence="10" id="KW-0406">Ion transport</keyword>
<feature type="transmembrane region" description="Helical" evidence="13">
    <location>
        <begin position="387"/>
        <end position="405"/>
    </location>
</feature>
<feature type="transmembrane region" description="Helical" evidence="13">
    <location>
        <begin position="349"/>
        <end position="367"/>
    </location>
</feature>
<keyword evidence="9 13" id="KW-1133">Transmembrane helix</keyword>
<name>A0A6I6F622_9CLOT</name>
<comment type="function">
    <text evidence="1">Multidrug efflux pump.</text>
</comment>
<evidence type="ECO:0000256" key="3">
    <source>
        <dbReference type="ARBA" id="ARBA00010199"/>
    </source>
</evidence>
<sequence length="441" mass="48945">MDMTKGNIRKTLFSFALPMVFSLITQQLYSVVDMIIIGRYLGVNELASVGNAASVVQILITLSGGLEMGSEVIFAKYIGEKKYEDIIIGVKSILLFGFISGLCITVIGMCIKVPILSWINVPTELSADTGTYISIYIVGITGIFLYDISRAIIVALGDSRCSMILVIFTSSLNVVLDLFFIYTLHMGVGGAAFATILSQIIGMIITLAILRKKMQPIMKEYKSSSIQLIKIKEILSISVPTIFQQLILSLSSLFLQTLVNPYGGEVISGYMTVNKIMLFGMLIVIGISQALSIFISSNSGAKQINRIREGYKICMLFSTIYLLCVAASNFLIPQYLIGTFIDIHKNPTAYQFAKIYLQFSCLTYLFYGWKIINESVLRGFLMMKEYLYSNLSDLVVKIAATYVLVSQFSFNGFWVGNMLGKVISLIICILAIRHNNLLQKN</sequence>
<reference evidence="14 15" key="1">
    <citation type="submission" date="2019-12" db="EMBL/GenBank/DDBJ databases">
        <title>Genome sequenceing of Clostridium bovifaecis.</title>
        <authorList>
            <person name="Yao Y."/>
        </authorList>
    </citation>
    <scope>NUCLEOTIDE SEQUENCE [LARGE SCALE GENOMIC DNA]</scope>
    <source>
        <strain evidence="14 15">BXX</strain>
    </source>
</reference>
<evidence type="ECO:0000256" key="10">
    <source>
        <dbReference type="ARBA" id="ARBA00023065"/>
    </source>
</evidence>